<accession>A0A251TCW3</accession>
<dbReference type="AlphaFoldDB" id="A0A251TCW3"/>
<dbReference type="Proteomes" id="UP000215914">
    <property type="component" value="Chromosome 11"/>
</dbReference>
<name>A0A251TCW3_HELAN</name>
<dbReference type="InParanoid" id="A0A251TCW3"/>
<protein>
    <recommendedName>
        <fullName evidence="3">NADH dehydrogenase subunit 4L</fullName>
    </recommendedName>
</protein>
<evidence type="ECO:0008006" key="3">
    <source>
        <dbReference type="Google" id="ProtNLM"/>
    </source>
</evidence>
<proteinExistence type="predicted"/>
<reference evidence="2" key="1">
    <citation type="journal article" date="2017" name="Nature">
        <title>The sunflower genome provides insights into oil metabolism, flowering and Asterid evolution.</title>
        <authorList>
            <person name="Badouin H."/>
            <person name="Gouzy J."/>
            <person name="Grassa C.J."/>
            <person name="Murat F."/>
            <person name="Staton S.E."/>
            <person name="Cottret L."/>
            <person name="Lelandais-Briere C."/>
            <person name="Owens G.L."/>
            <person name="Carrere S."/>
            <person name="Mayjonade B."/>
            <person name="Legrand L."/>
            <person name="Gill N."/>
            <person name="Kane N.C."/>
            <person name="Bowers J.E."/>
            <person name="Hubner S."/>
            <person name="Bellec A."/>
            <person name="Berard A."/>
            <person name="Berges H."/>
            <person name="Blanchet N."/>
            <person name="Boniface M.C."/>
            <person name="Brunel D."/>
            <person name="Catrice O."/>
            <person name="Chaidir N."/>
            <person name="Claudel C."/>
            <person name="Donnadieu C."/>
            <person name="Faraut T."/>
            <person name="Fievet G."/>
            <person name="Helmstetter N."/>
            <person name="King M."/>
            <person name="Knapp S.J."/>
            <person name="Lai Z."/>
            <person name="Le Paslier M.C."/>
            <person name="Lippi Y."/>
            <person name="Lorenzon L."/>
            <person name="Mandel J.R."/>
            <person name="Marage G."/>
            <person name="Marchand G."/>
            <person name="Marquand E."/>
            <person name="Bret-Mestries E."/>
            <person name="Morien E."/>
            <person name="Nambeesan S."/>
            <person name="Nguyen T."/>
            <person name="Pegot-Espagnet P."/>
            <person name="Pouilly N."/>
            <person name="Raftis F."/>
            <person name="Sallet E."/>
            <person name="Schiex T."/>
            <person name="Thomas J."/>
            <person name="Vandecasteele C."/>
            <person name="Vares D."/>
            <person name="Vear F."/>
            <person name="Vautrin S."/>
            <person name="Crespi M."/>
            <person name="Mangin B."/>
            <person name="Burke J.M."/>
            <person name="Salse J."/>
            <person name="Munos S."/>
            <person name="Vincourt P."/>
            <person name="Rieseberg L.H."/>
            <person name="Langlade N.B."/>
        </authorList>
    </citation>
    <scope>NUCLEOTIDE SEQUENCE [LARGE SCALE GENOMIC DNA]</scope>
    <source>
        <strain evidence="2">cv. SF193</strain>
    </source>
</reference>
<keyword evidence="2" id="KW-1185">Reference proteome</keyword>
<sequence>MSFTLMMMMMMMMMIIVLLLFLPNARNSLLLCYKIRFNLIFYLGFSYSIG</sequence>
<dbReference type="EMBL" id="CM007900">
    <property type="protein sequence ID" value="OTG08502.1"/>
    <property type="molecule type" value="Genomic_DNA"/>
</dbReference>
<evidence type="ECO:0000313" key="2">
    <source>
        <dbReference type="Proteomes" id="UP000215914"/>
    </source>
</evidence>
<evidence type="ECO:0000313" key="1">
    <source>
        <dbReference type="EMBL" id="OTG08502.1"/>
    </source>
</evidence>
<gene>
    <name evidence="1" type="ORF">HannXRQ_Chr11g0342491</name>
</gene>
<organism evidence="1 2">
    <name type="scientific">Helianthus annuus</name>
    <name type="common">Common sunflower</name>
    <dbReference type="NCBI Taxonomy" id="4232"/>
    <lineage>
        <taxon>Eukaryota</taxon>
        <taxon>Viridiplantae</taxon>
        <taxon>Streptophyta</taxon>
        <taxon>Embryophyta</taxon>
        <taxon>Tracheophyta</taxon>
        <taxon>Spermatophyta</taxon>
        <taxon>Magnoliopsida</taxon>
        <taxon>eudicotyledons</taxon>
        <taxon>Gunneridae</taxon>
        <taxon>Pentapetalae</taxon>
        <taxon>asterids</taxon>
        <taxon>campanulids</taxon>
        <taxon>Asterales</taxon>
        <taxon>Asteraceae</taxon>
        <taxon>Asteroideae</taxon>
        <taxon>Heliantheae alliance</taxon>
        <taxon>Heliantheae</taxon>
        <taxon>Helianthus</taxon>
    </lineage>
</organism>